<protein>
    <submittedName>
        <fullName evidence="3">Uncharacterized protein</fullName>
    </submittedName>
</protein>
<organism evidence="3 4">
    <name type="scientific">Streptomyces halobius</name>
    <dbReference type="NCBI Taxonomy" id="2879846"/>
    <lineage>
        <taxon>Bacteria</taxon>
        <taxon>Bacillati</taxon>
        <taxon>Actinomycetota</taxon>
        <taxon>Actinomycetes</taxon>
        <taxon>Kitasatosporales</taxon>
        <taxon>Streptomycetaceae</taxon>
        <taxon>Streptomyces</taxon>
    </lineage>
</organism>
<evidence type="ECO:0000256" key="1">
    <source>
        <dbReference type="SAM" id="Coils"/>
    </source>
</evidence>
<evidence type="ECO:0000313" key="3">
    <source>
        <dbReference type="EMBL" id="UQA92166.1"/>
    </source>
</evidence>
<dbReference type="EMBL" id="CP086322">
    <property type="protein sequence ID" value="UQA92166.1"/>
    <property type="molecule type" value="Genomic_DNA"/>
</dbReference>
<dbReference type="RefSeq" id="WP_248863030.1">
    <property type="nucleotide sequence ID" value="NZ_CP086322.1"/>
</dbReference>
<dbReference type="Proteomes" id="UP000830115">
    <property type="component" value="Chromosome"/>
</dbReference>
<feature type="transmembrane region" description="Helical" evidence="2">
    <location>
        <begin position="6"/>
        <end position="27"/>
    </location>
</feature>
<keyword evidence="1" id="KW-0175">Coiled coil</keyword>
<reference evidence="3" key="1">
    <citation type="submission" date="2021-10" db="EMBL/GenBank/DDBJ databases">
        <title>Streptomyces nigrumlapis sp.nov.,an antimicrobial producing actinobacterium isolated from Black Gobi rocks.</title>
        <authorList>
            <person name="Wen Y."/>
            <person name="Zhang W."/>
            <person name="Liu X.G."/>
        </authorList>
    </citation>
    <scope>NUCLEOTIDE SEQUENCE</scope>
    <source>
        <strain evidence="3">ST13-2-2</strain>
    </source>
</reference>
<gene>
    <name evidence="3" type="ORF">K9S39_10245</name>
</gene>
<sequence length="87" mass="9896">MTPNDIFSYAGTAASVVAALVLVKAAWQTQTSKVWREEAEAQRTRADRLQADMEEIKARLTRIETENQRLVQLLMALDPERVTSHRI</sequence>
<keyword evidence="2" id="KW-1133">Transmembrane helix</keyword>
<feature type="coiled-coil region" evidence="1">
    <location>
        <begin position="39"/>
        <end position="73"/>
    </location>
</feature>
<keyword evidence="2" id="KW-0812">Transmembrane</keyword>
<keyword evidence="4" id="KW-1185">Reference proteome</keyword>
<proteinExistence type="predicted"/>
<evidence type="ECO:0000256" key="2">
    <source>
        <dbReference type="SAM" id="Phobius"/>
    </source>
</evidence>
<name>A0ABY4M326_9ACTN</name>
<keyword evidence="2" id="KW-0472">Membrane</keyword>
<accession>A0ABY4M326</accession>
<evidence type="ECO:0000313" key="4">
    <source>
        <dbReference type="Proteomes" id="UP000830115"/>
    </source>
</evidence>